<dbReference type="Proteomes" id="UP000294847">
    <property type="component" value="Chromosome 4"/>
</dbReference>
<keyword evidence="1" id="KW-0472">Membrane</keyword>
<dbReference type="EMBL" id="CP034207">
    <property type="protein sequence ID" value="QBZ60915.1"/>
    <property type="molecule type" value="Genomic_DNA"/>
</dbReference>
<gene>
    <name evidence="2" type="ORF">PoMZ_07859</name>
</gene>
<evidence type="ECO:0000313" key="2">
    <source>
        <dbReference type="EMBL" id="QBZ60915.1"/>
    </source>
</evidence>
<keyword evidence="1" id="KW-1133">Transmembrane helix</keyword>
<evidence type="ECO:0000256" key="1">
    <source>
        <dbReference type="SAM" id="Phobius"/>
    </source>
</evidence>
<name>A0A4P7NG59_PYROR</name>
<reference evidence="2 3" key="1">
    <citation type="journal article" date="2019" name="Mol. Biol. Evol.">
        <title>Blast fungal genomes show frequent chromosomal changes, gene gains and losses, and effector gene turnover.</title>
        <authorList>
            <person name="Gomez Luciano L.B."/>
            <person name="Jason Tsai I."/>
            <person name="Chuma I."/>
            <person name="Tosa Y."/>
            <person name="Chen Y.H."/>
            <person name="Li J.Y."/>
            <person name="Li M.Y."/>
            <person name="Jade Lu M.Y."/>
            <person name="Nakayashiki H."/>
            <person name="Li W.H."/>
        </authorList>
    </citation>
    <scope>NUCLEOTIDE SEQUENCE [LARGE SCALE GENOMIC DNA]</scope>
    <source>
        <strain evidence="2">MZ5-1-6</strain>
    </source>
</reference>
<accession>A0A4P7NG59</accession>
<protein>
    <submittedName>
        <fullName evidence="2">Uncharacterized protein</fullName>
    </submittedName>
</protein>
<feature type="transmembrane region" description="Helical" evidence="1">
    <location>
        <begin position="21"/>
        <end position="42"/>
    </location>
</feature>
<proteinExistence type="predicted"/>
<dbReference type="AlphaFoldDB" id="A0A4P7NG59"/>
<organism evidence="2 3">
    <name type="scientific">Pyricularia oryzae</name>
    <name type="common">Rice blast fungus</name>
    <name type="synonym">Magnaporthe oryzae</name>
    <dbReference type="NCBI Taxonomy" id="318829"/>
    <lineage>
        <taxon>Eukaryota</taxon>
        <taxon>Fungi</taxon>
        <taxon>Dikarya</taxon>
        <taxon>Ascomycota</taxon>
        <taxon>Pezizomycotina</taxon>
        <taxon>Sordariomycetes</taxon>
        <taxon>Sordariomycetidae</taxon>
        <taxon>Magnaporthales</taxon>
        <taxon>Pyriculariaceae</taxon>
        <taxon>Pyricularia</taxon>
    </lineage>
</organism>
<evidence type="ECO:0000313" key="3">
    <source>
        <dbReference type="Proteomes" id="UP000294847"/>
    </source>
</evidence>
<keyword evidence="1" id="KW-0812">Transmembrane</keyword>
<sequence>MLFHSLTYQKNSQLVKPYEEALFPAVMPLIGLSIHILVQSILANNTTIKKQPISKPSYFSRLLVQWQSCPLSWRALPFSIGCWNIAQDFLTCRLSCHAAITCD</sequence>